<dbReference type="SUPFAM" id="SSF161098">
    <property type="entry name" value="MetI-like"/>
    <property type="match status" value="1"/>
</dbReference>
<keyword evidence="6 7" id="KW-0472">Membrane</keyword>
<keyword evidence="10" id="KW-1185">Reference proteome</keyword>
<dbReference type="InterPro" id="IPR035906">
    <property type="entry name" value="MetI-like_sf"/>
</dbReference>
<evidence type="ECO:0000256" key="4">
    <source>
        <dbReference type="ARBA" id="ARBA00022692"/>
    </source>
</evidence>
<evidence type="ECO:0000313" key="10">
    <source>
        <dbReference type="Proteomes" id="UP000712157"/>
    </source>
</evidence>
<keyword evidence="3" id="KW-1003">Cell membrane</keyword>
<dbReference type="EMBL" id="JAHQCW010000006">
    <property type="protein sequence ID" value="MBU9736010.1"/>
    <property type="molecule type" value="Genomic_DNA"/>
</dbReference>
<dbReference type="PANTHER" id="PTHR30193:SF37">
    <property type="entry name" value="INNER MEMBRANE ABC TRANSPORTER PERMEASE PROTEIN YCJO"/>
    <property type="match status" value="1"/>
</dbReference>
<dbReference type="InterPro" id="IPR051393">
    <property type="entry name" value="ABC_transporter_permease"/>
</dbReference>
<evidence type="ECO:0000259" key="8">
    <source>
        <dbReference type="PROSITE" id="PS50928"/>
    </source>
</evidence>
<reference evidence="9" key="1">
    <citation type="submission" date="2021-06" db="EMBL/GenBank/DDBJ databases">
        <title>Description of novel taxa of the family Lachnospiraceae.</title>
        <authorList>
            <person name="Chaplin A.V."/>
            <person name="Sokolova S.R."/>
            <person name="Pikina A.P."/>
            <person name="Korzhanova M."/>
            <person name="Belova V."/>
            <person name="Korostin D."/>
            <person name="Efimov B.A."/>
        </authorList>
    </citation>
    <scope>NUCLEOTIDE SEQUENCE</scope>
    <source>
        <strain evidence="9">ASD5720</strain>
    </source>
</reference>
<feature type="transmembrane region" description="Helical" evidence="7">
    <location>
        <begin position="98"/>
        <end position="119"/>
    </location>
</feature>
<proteinExistence type="inferred from homology"/>
<dbReference type="Proteomes" id="UP000712157">
    <property type="component" value="Unassembled WGS sequence"/>
</dbReference>
<name>A0A949JVP6_9FIRM</name>
<feature type="transmembrane region" description="Helical" evidence="7">
    <location>
        <begin position="287"/>
        <end position="307"/>
    </location>
</feature>
<keyword evidence="2 7" id="KW-0813">Transport</keyword>
<gene>
    <name evidence="9" type="ORF">KTH89_05630</name>
</gene>
<keyword evidence="5 7" id="KW-1133">Transmembrane helix</keyword>
<evidence type="ECO:0000256" key="6">
    <source>
        <dbReference type="ARBA" id="ARBA00023136"/>
    </source>
</evidence>
<comment type="similarity">
    <text evidence="7">Belongs to the binding-protein-dependent transport system permease family.</text>
</comment>
<protein>
    <submittedName>
        <fullName evidence="9">Sugar ABC transporter permease</fullName>
    </submittedName>
</protein>
<dbReference type="PROSITE" id="PS50928">
    <property type="entry name" value="ABC_TM1"/>
    <property type="match status" value="1"/>
</dbReference>
<evidence type="ECO:0000256" key="5">
    <source>
        <dbReference type="ARBA" id="ARBA00022989"/>
    </source>
</evidence>
<evidence type="ECO:0000256" key="3">
    <source>
        <dbReference type="ARBA" id="ARBA00022475"/>
    </source>
</evidence>
<dbReference type="AlphaFoldDB" id="A0A949JVP6"/>
<feature type="transmembrane region" description="Helical" evidence="7">
    <location>
        <begin position="131"/>
        <end position="151"/>
    </location>
</feature>
<evidence type="ECO:0000256" key="7">
    <source>
        <dbReference type="RuleBase" id="RU363032"/>
    </source>
</evidence>
<dbReference type="Gene3D" id="1.10.3720.10">
    <property type="entry name" value="MetI-like"/>
    <property type="match status" value="1"/>
</dbReference>
<organism evidence="9 10">
    <name type="scientific">Diplocloster agilis</name>
    <dbReference type="NCBI Taxonomy" id="2850323"/>
    <lineage>
        <taxon>Bacteria</taxon>
        <taxon>Bacillati</taxon>
        <taxon>Bacillota</taxon>
        <taxon>Clostridia</taxon>
        <taxon>Lachnospirales</taxon>
        <taxon>Lachnospiraceae</taxon>
        <taxon>Diplocloster</taxon>
    </lineage>
</organism>
<feature type="transmembrane region" description="Helical" evidence="7">
    <location>
        <begin position="185"/>
        <end position="209"/>
    </location>
</feature>
<dbReference type="GO" id="GO:0005886">
    <property type="term" value="C:plasma membrane"/>
    <property type="evidence" value="ECO:0007669"/>
    <property type="project" value="UniProtKB-SubCell"/>
</dbReference>
<comment type="caution">
    <text evidence="9">The sequence shown here is derived from an EMBL/GenBank/DDBJ whole genome shotgun (WGS) entry which is preliminary data.</text>
</comment>
<dbReference type="Pfam" id="PF00528">
    <property type="entry name" value="BPD_transp_1"/>
    <property type="match status" value="1"/>
</dbReference>
<keyword evidence="4 7" id="KW-0812">Transmembrane</keyword>
<dbReference type="CDD" id="cd06261">
    <property type="entry name" value="TM_PBP2"/>
    <property type="match status" value="1"/>
</dbReference>
<sequence>MSERTADQSAYPYTRCPVKEGGNYNMKKAKSLKTALCFLAPGCLIYAVFMLYPILQSLYLSFFEWSGYATVPPEFVGLQNYHYMFTDSIFYKALLNNLLYMGINIVIQIPVGLLLAIFLSKGRRGTRFYKAAFFMPVVLSATAIALLWKFILSPGNGLLNTLLDSVGLSQFTHIWLGEPGTVMSAIAVVGAWQGVGYVMILMLAALVNIPGSVLEQSVIDGAGSVQRLRYVIIPLMWSAIKTNLVLLIIGSIKVCDIVYVMTGGGPMYSSEVLTTYMYTTSFKNGSFGLGSAIATFIFLFAVALTLITNKLLKKESIEY</sequence>
<feature type="transmembrane region" description="Helical" evidence="7">
    <location>
        <begin position="35"/>
        <end position="55"/>
    </location>
</feature>
<dbReference type="GO" id="GO:0055085">
    <property type="term" value="P:transmembrane transport"/>
    <property type="evidence" value="ECO:0007669"/>
    <property type="project" value="InterPro"/>
</dbReference>
<dbReference type="PANTHER" id="PTHR30193">
    <property type="entry name" value="ABC TRANSPORTER PERMEASE PROTEIN"/>
    <property type="match status" value="1"/>
</dbReference>
<feature type="domain" description="ABC transmembrane type-1" evidence="8">
    <location>
        <begin position="94"/>
        <end position="308"/>
    </location>
</feature>
<dbReference type="InterPro" id="IPR000515">
    <property type="entry name" value="MetI-like"/>
</dbReference>
<accession>A0A949JVP6</accession>
<comment type="subcellular location">
    <subcellularLocation>
        <location evidence="1 7">Cell membrane</location>
        <topology evidence="1 7">Multi-pass membrane protein</topology>
    </subcellularLocation>
</comment>
<evidence type="ECO:0000256" key="2">
    <source>
        <dbReference type="ARBA" id="ARBA00022448"/>
    </source>
</evidence>
<evidence type="ECO:0000313" key="9">
    <source>
        <dbReference type="EMBL" id="MBU9736010.1"/>
    </source>
</evidence>
<evidence type="ECO:0000256" key="1">
    <source>
        <dbReference type="ARBA" id="ARBA00004651"/>
    </source>
</evidence>